<accession>A0ABV5G613</accession>
<organism evidence="1 2">
    <name type="scientific">Citricoccus parietis</name>
    <dbReference type="NCBI Taxonomy" id="592307"/>
    <lineage>
        <taxon>Bacteria</taxon>
        <taxon>Bacillati</taxon>
        <taxon>Actinomycetota</taxon>
        <taxon>Actinomycetes</taxon>
        <taxon>Micrococcales</taxon>
        <taxon>Micrococcaceae</taxon>
        <taxon>Citricoccus</taxon>
    </lineage>
</organism>
<protein>
    <submittedName>
        <fullName evidence="1">Uncharacterized protein</fullName>
    </submittedName>
</protein>
<name>A0ABV5G613_9MICC</name>
<evidence type="ECO:0000313" key="2">
    <source>
        <dbReference type="Proteomes" id="UP001589575"/>
    </source>
</evidence>
<keyword evidence="2" id="KW-1185">Reference proteome</keyword>
<dbReference type="EMBL" id="JBHMFI010000002">
    <property type="protein sequence ID" value="MFB9074382.1"/>
    <property type="molecule type" value="Genomic_DNA"/>
</dbReference>
<sequence length="88" mass="9700">MSLCLRGKPSGPSFPPWRTRTLATVGGGPERRFVRSNSKARGAILSRTEPPGEVTPAAWPCGSRARPYRREHRQPLIGCGVAVISFWR</sequence>
<reference evidence="1 2" key="1">
    <citation type="submission" date="2024-09" db="EMBL/GenBank/DDBJ databases">
        <authorList>
            <person name="Sun Q."/>
            <person name="Mori K."/>
        </authorList>
    </citation>
    <scope>NUCLEOTIDE SEQUENCE [LARGE SCALE GENOMIC DNA]</scope>
    <source>
        <strain evidence="1 2">CCM 7609</strain>
    </source>
</reference>
<dbReference type="Proteomes" id="UP001589575">
    <property type="component" value="Unassembled WGS sequence"/>
</dbReference>
<proteinExistence type="predicted"/>
<comment type="caution">
    <text evidence="1">The sequence shown here is derived from an EMBL/GenBank/DDBJ whole genome shotgun (WGS) entry which is preliminary data.</text>
</comment>
<gene>
    <name evidence="1" type="ORF">ACFFX0_25585</name>
</gene>
<evidence type="ECO:0000313" key="1">
    <source>
        <dbReference type="EMBL" id="MFB9074382.1"/>
    </source>
</evidence>